<sequence>MYIRKSKRKYFQPNIKKQIESVLKKCEVCKKYNRKKSSKGEFVTFSRYFKKVTLDLIDMRREGAYILVDIDYTVDSL</sequence>
<dbReference type="OrthoDB" id="4955652at2759"/>
<gene>
    <name evidence="1" type="ORF">M153_12626000481</name>
</gene>
<keyword evidence="2" id="KW-1185">Reference proteome</keyword>
<name>A0A0R0M152_9MICR</name>
<reference evidence="1 2" key="1">
    <citation type="submission" date="2015-07" db="EMBL/GenBank/DDBJ databases">
        <title>The genome of Pseudoloma neurophilia, a relevant intracellular parasite of the zebrafish.</title>
        <authorList>
            <person name="Ndikumana S."/>
            <person name="Pelin A."/>
            <person name="Sanders J."/>
            <person name="Corradi N."/>
        </authorList>
    </citation>
    <scope>NUCLEOTIDE SEQUENCE [LARGE SCALE GENOMIC DNA]</scope>
    <source>
        <strain evidence="1 2">MK1</strain>
    </source>
</reference>
<accession>A0A0R0M152</accession>
<comment type="caution">
    <text evidence="1">The sequence shown here is derived from an EMBL/GenBank/DDBJ whole genome shotgun (WGS) entry which is preliminary data.</text>
</comment>
<organism evidence="1 2">
    <name type="scientific">Pseudoloma neurophilia</name>
    <dbReference type="NCBI Taxonomy" id="146866"/>
    <lineage>
        <taxon>Eukaryota</taxon>
        <taxon>Fungi</taxon>
        <taxon>Fungi incertae sedis</taxon>
        <taxon>Microsporidia</taxon>
        <taxon>Pseudoloma</taxon>
    </lineage>
</organism>
<dbReference type="AlphaFoldDB" id="A0A0R0M152"/>
<dbReference type="VEuPathDB" id="MicrosporidiaDB:M153_12626000481"/>
<protein>
    <submittedName>
        <fullName evidence="1">Putative transposable element</fullName>
    </submittedName>
</protein>
<evidence type="ECO:0000313" key="1">
    <source>
        <dbReference type="EMBL" id="KRH92075.1"/>
    </source>
</evidence>
<dbReference type="EMBL" id="LGUB01001236">
    <property type="protein sequence ID" value="KRH92075.1"/>
    <property type="molecule type" value="Genomic_DNA"/>
</dbReference>
<proteinExistence type="predicted"/>
<dbReference type="Proteomes" id="UP000051530">
    <property type="component" value="Unassembled WGS sequence"/>
</dbReference>
<evidence type="ECO:0000313" key="2">
    <source>
        <dbReference type="Proteomes" id="UP000051530"/>
    </source>
</evidence>